<gene>
    <name evidence="1" type="ORF">HARAMBE_28</name>
</gene>
<proteinExistence type="predicted"/>
<evidence type="ECO:0000313" key="2">
    <source>
        <dbReference type="Proteomes" id="UP000221132"/>
    </source>
</evidence>
<keyword evidence="2" id="KW-1185">Reference proteome</keyword>
<protein>
    <submittedName>
        <fullName evidence="1">Uncharacterized protein</fullName>
    </submittedName>
</protein>
<accession>A0A1W6JSF3</accession>
<reference evidence="2" key="1">
    <citation type="submission" date="2017-03" db="EMBL/GenBank/DDBJ databases">
        <authorList>
            <person name="Abille Z."/>
            <person name="Afsharjavan R."/>
            <person name="Alms C.E."/>
            <person name="Anil A."/>
            <person name="Azuma E.A."/>
            <person name="Boateng D."/>
            <person name="Bowden K.V."/>
            <person name="Bui Q."/>
            <person name="Callaghan K.D."/>
            <person name="Canova P.N."/>
            <person name="Carter A.-G.V."/>
            <person name="Carty B."/>
            <person name="Choudhary A."/>
            <person name="Chugh K."/>
            <person name="Clark C.B."/>
            <person name="Clark J."/>
            <person name="Cortez R."/>
            <person name="Dalwadi R.M."/>
            <person name="Daou G."/>
            <person name="Das M."/>
            <person name="Dasari S."/>
            <person name="Davis E.H."/>
            <person name="Defreitas N."/>
            <person name="Demirji J."/>
            <person name="Endres C."/>
            <person name="Fakhar S."/>
            <person name="Feeley N."/>
            <person name="Flores D.C."/>
            <person name="Fowler A.R."/>
            <person name="George T."/>
            <person name="Greis H.L."/>
            <person name="Groleau D.L."/>
            <person name="Gulati J.K."/>
            <person name="Guzman W."/>
            <person name="Hallworth A.N."/>
            <person name="Hariri A."/>
            <person name="Haya V.N."/>
            <person name="Hoffman A.K."/>
            <person name="Horne B."/>
            <person name="Howard T."/>
            <person name="Iglesia A.J."/>
            <person name="Ijezie O.D."/>
            <person name="Incognito N.A."/>
            <person name="Inen J.A."/>
            <person name="Jaiswal A."/>
            <person name="Jezek R.A."/>
            <person name="Kawa A.C."/>
            <person name="Khan F."/>
            <person name="Khin A.C."/>
            <person name="Knapo J."/>
            <person name="Kong A.S."/>
            <person name="Le B.Q."/>
            <person name="Le Q.M."/>
            <person name="Le T.-H.M."/>
            <person name="Lee M."/>
            <person name="Lockwood J.L."/>
            <person name="Loto-Rojas G.S."/>
            <person name="Mantzavinos A."/>
            <person name="Martinez D.R."/>
            <person name="Meadows A.R."/>
            <person name="Mehr S."/>
            <person name="Mellon M.N."/>
            <person name="Memon S."/>
            <person name="Miller B."/>
            <person name="Min S."/>
            <person name="Mitchell L.M."/>
            <person name="Mohamed I.R."/>
            <person name="Mohammed F.O."/>
            <person name="More S."/>
            <person name="Muntaha S."/>
            <person name="Nadeem I."/>
            <person name="Ndjeumen-Njinguet A.S."/>
            <person name="Ng P."/>
            <person name="Ngu V.E."/>
            <person name="Nguyen B.N."/>
            <person name="OHern C.T."/>
            <person name="Oboh U.S."/>
            <person name="Pagano C.W."/>
            <person name="Panakal P.R."/>
            <person name="Park D.A."/>
            <person name="Parsana D."/>
            <person name="Patel P."/>
            <person name="Patel V.S."/>
            <person name="Patwardhan V.M."/>
            <person name="Pawar S.D."/>
            <person name="Payne V.R."/>
            <person name="Petricel I.M."/>
            <person name="Phillips C."/>
            <person name="Puglisi K.M."/>
            <person name="Ramaprasad G."/>
            <person name="Raza A.S."/>
            <person name="Rivera-Oven A.G."/>
            <person name="Robins E."/>
            <person name="Roeun D.C."/>
            <person name="Rostovtseva N."/>
            <person name="Sadat M."/>
            <person name="Seas A."/>
            <person name="So E.J."/>
            <person name="Sogbesan C."/>
            <person name="Strumsky L.A."/>
            <person name="Sun J.L."/>
            <person name="Sutherland H.J."/>
            <person name="Tchakounte I."/>
            <person name="Tewell J.R."/>
            <person name="Thapa D.J."/>
            <person name="Tkach Y."/>
            <person name="Tran C.D."/>
            <person name="Tran V."/>
            <person name="Vithayathil T."/>
            <person name="Vivekanandan A."/>
            <person name="Wang S.R."/>
            <person name="White E."/>
            <person name="Yang A.L."/>
            <person name="Ye D.T."/>
            <person name="Yirenkyi M."/>
            <person name="Zarb J.S."/>
            <person name="Zhang S."/>
            <person name="Zhou M.T."/>
            <person name="Cao A."/>
            <person name="Nguyen K.M."/>
            <person name="Patel K."/>
            <person name="Patel P."/>
            <person name="Pennington E."/>
            <person name="Sendze O."/>
            <person name="Zahangir S."/>
            <person name="Correa-Mendez M."/>
            <person name="Fabian M.F."/>
            <person name="Liu S."/>
            <person name="Jethmalani Y."/>
            <person name="Nunn R."/>
            <person name="Prakash A."/>
            <person name="Louise T."/>
            <person name="Johnson A."/>
            <person name="Erill I."/>
            <person name="Caruso S.M."/>
        </authorList>
    </citation>
    <scope>NUCLEOTIDE SEQUENCE [LARGE SCALE GENOMIC DNA]</scope>
</reference>
<dbReference type="Proteomes" id="UP000221132">
    <property type="component" value="Segment"/>
</dbReference>
<dbReference type="EMBL" id="KY821088">
    <property type="protein sequence ID" value="ARM70177.1"/>
    <property type="molecule type" value="Genomic_DNA"/>
</dbReference>
<sequence>MKLFILDKLEFLELMVQAKHKYMVSDFTYYLNVTQLLINAKESHDEDLYKTAKNGIVTGKIQKPSN</sequence>
<organism evidence="1 2">
    <name type="scientific">Bacillus phage Harambe</name>
    <dbReference type="NCBI Taxonomy" id="1981931"/>
    <lineage>
        <taxon>Viruses</taxon>
        <taxon>Duplodnaviria</taxon>
        <taxon>Heunggongvirae</taxon>
        <taxon>Uroviricota</taxon>
        <taxon>Caudoviricetes</taxon>
        <taxon>Salasmaviridae</taxon>
        <taxon>Harambevirus</taxon>
        <taxon>Harambevirus harambe</taxon>
    </lineage>
</organism>
<name>A0A1W6JSF3_9CAUD</name>
<evidence type="ECO:0000313" key="1">
    <source>
        <dbReference type="EMBL" id="ARM70177.1"/>
    </source>
</evidence>